<dbReference type="GO" id="GO:0022857">
    <property type="term" value="F:transmembrane transporter activity"/>
    <property type="evidence" value="ECO:0007669"/>
    <property type="project" value="InterPro"/>
</dbReference>
<keyword evidence="11" id="KW-1185">Reference proteome</keyword>
<evidence type="ECO:0000313" key="11">
    <source>
        <dbReference type="Proteomes" id="UP000484255"/>
    </source>
</evidence>
<feature type="transmembrane region" description="Helical" evidence="9">
    <location>
        <begin position="313"/>
        <end position="332"/>
    </location>
</feature>
<dbReference type="EMBL" id="JAAGOH010000005">
    <property type="protein sequence ID" value="NDY90758.1"/>
    <property type="molecule type" value="Genomic_DNA"/>
</dbReference>
<protein>
    <submittedName>
        <fullName evidence="10">Branched-chain amino acid ABC transporter permease</fullName>
    </submittedName>
</protein>
<keyword evidence="4 9" id="KW-0812">Transmembrane</keyword>
<sequence length="343" mass="36156">MDQILINLLNGLSSGLLLFMLSSGLTLIFSMMGVLNFAHASFYMLGAYVAYTLTGWLGFGLALVLAPLVVGLMGAGFERLVLRKVHAYGHVAELLITFGLSYVVLEVVQLVWGRTPLSFNPPTWLQGPAFTFVQSARDGLSVVGGAAPAELCRAGQEVVVQCSRFPLTRAFMMVVALGMLLALWWLLTRTRIGLVIQAALTHPEMAQALGHNVPRVFMLVFGAGCALAGLAGVIGGITFVTEPAMAAVVGSIIFVVVVVGGMGSLAGAFVASVLIGLLQTLPLTVDASLASLVRGMGGDVGPQTPGWPLLRITLAQAAPILPYLLLVLMLIFRPKGLLGTRDE</sequence>
<feature type="transmembrane region" description="Helical" evidence="9">
    <location>
        <begin position="55"/>
        <end position="75"/>
    </location>
</feature>
<keyword evidence="2" id="KW-0813">Transport</keyword>
<feature type="transmembrane region" description="Helical" evidence="9">
    <location>
        <begin position="216"/>
        <end position="238"/>
    </location>
</feature>
<accession>A0A7C9THZ2</accession>
<feature type="transmembrane region" description="Helical" evidence="9">
    <location>
        <begin position="12"/>
        <end position="35"/>
    </location>
</feature>
<dbReference type="InterPro" id="IPR052157">
    <property type="entry name" value="BCAA_transport_permease"/>
</dbReference>
<evidence type="ECO:0000256" key="5">
    <source>
        <dbReference type="ARBA" id="ARBA00022970"/>
    </source>
</evidence>
<dbReference type="CDD" id="cd06582">
    <property type="entry name" value="TM_PBP1_LivH_like"/>
    <property type="match status" value="1"/>
</dbReference>
<name>A0A7C9THZ2_9BURK</name>
<dbReference type="PANTHER" id="PTHR11795">
    <property type="entry name" value="BRANCHED-CHAIN AMINO ACID TRANSPORT SYSTEM PERMEASE PROTEIN LIVH"/>
    <property type="match status" value="1"/>
</dbReference>
<evidence type="ECO:0000256" key="6">
    <source>
        <dbReference type="ARBA" id="ARBA00022989"/>
    </source>
</evidence>
<evidence type="ECO:0000256" key="8">
    <source>
        <dbReference type="ARBA" id="ARBA00037998"/>
    </source>
</evidence>
<feature type="transmembrane region" description="Helical" evidence="9">
    <location>
        <begin position="170"/>
        <end position="187"/>
    </location>
</feature>
<keyword evidence="5" id="KW-0029">Amino-acid transport</keyword>
<gene>
    <name evidence="10" type="ORF">G3A44_06065</name>
</gene>
<comment type="subcellular location">
    <subcellularLocation>
        <location evidence="1">Cell membrane</location>
        <topology evidence="1">Multi-pass membrane protein</topology>
    </subcellularLocation>
</comment>
<dbReference type="Pfam" id="PF02653">
    <property type="entry name" value="BPD_transp_2"/>
    <property type="match status" value="1"/>
</dbReference>
<evidence type="ECO:0000256" key="1">
    <source>
        <dbReference type="ARBA" id="ARBA00004651"/>
    </source>
</evidence>
<evidence type="ECO:0000256" key="7">
    <source>
        <dbReference type="ARBA" id="ARBA00023136"/>
    </source>
</evidence>
<dbReference type="GO" id="GO:0006865">
    <property type="term" value="P:amino acid transport"/>
    <property type="evidence" value="ECO:0007669"/>
    <property type="project" value="UniProtKB-KW"/>
</dbReference>
<organism evidence="10 11">
    <name type="scientific">Ideonella livida</name>
    <dbReference type="NCBI Taxonomy" id="2707176"/>
    <lineage>
        <taxon>Bacteria</taxon>
        <taxon>Pseudomonadati</taxon>
        <taxon>Pseudomonadota</taxon>
        <taxon>Betaproteobacteria</taxon>
        <taxon>Burkholderiales</taxon>
        <taxon>Sphaerotilaceae</taxon>
        <taxon>Ideonella</taxon>
    </lineage>
</organism>
<feature type="transmembrane region" description="Helical" evidence="9">
    <location>
        <begin position="269"/>
        <end position="293"/>
    </location>
</feature>
<evidence type="ECO:0000313" key="10">
    <source>
        <dbReference type="EMBL" id="NDY90758.1"/>
    </source>
</evidence>
<evidence type="ECO:0000256" key="3">
    <source>
        <dbReference type="ARBA" id="ARBA00022475"/>
    </source>
</evidence>
<keyword evidence="7 9" id="KW-0472">Membrane</keyword>
<comment type="caution">
    <text evidence="10">The sequence shown here is derived from an EMBL/GenBank/DDBJ whole genome shotgun (WGS) entry which is preliminary data.</text>
</comment>
<comment type="similarity">
    <text evidence="8">Belongs to the binding-protein-dependent transport system permease family. LivHM subfamily.</text>
</comment>
<keyword evidence="3" id="KW-1003">Cell membrane</keyword>
<dbReference type="PANTHER" id="PTHR11795:SF442">
    <property type="entry name" value="ABC TRANSPORTER ATP-BINDING PROTEIN"/>
    <property type="match status" value="1"/>
</dbReference>
<evidence type="ECO:0000256" key="4">
    <source>
        <dbReference type="ARBA" id="ARBA00022692"/>
    </source>
</evidence>
<dbReference type="AlphaFoldDB" id="A0A7C9THZ2"/>
<evidence type="ECO:0000256" key="2">
    <source>
        <dbReference type="ARBA" id="ARBA00022448"/>
    </source>
</evidence>
<dbReference type="GO" id="GO:0005886">
    <property type="term" value="C:plasma membrane"/>
    <property type="evidence" value="ECO:0007669"/>
    <property type="project" value="UniProtKB-SubCell"/>
</dbReference>
<feature type="transmembrane region" description="Helical" evidence="9">
    <location>
        <begin position="244"/>
        <end position="262"/>
    </location>
</feature>
<keyword evidence="6 9" id="KW-1133">Transmembrane helix</keyword>
<proteinExistence type="inferred from homology"/>
<reference evidence="10 11" key="1">
    <citation type="submission" date="2020-02" db="EMBL/GenBank/DDBJ databases">
        <title>Ideonella bacterium strain TBM-1.</title>
        <authorList>
            <person name="Chen W.-M."/>
        </authorList>
    </citation>
    <scope>NUCLEOTIDE SEQUENCE [LARGE SCALE GENOMIC DNA]</scope>
    <source>
        <strain evidence="10 11">TBM-1</strain>
    </source>
</reference>
<dbReference type="InterPro" id="IPR001851">
    <property type="entry name" value="ABC_transp_permease"/>
</dbReference>
<evidence type="ECO:0000256" key="9">
    <source>
        <dbReference type="SAM" id="Phobius"/>
    </source>
</evidence>
<dbReference type="Proteomes" id="UP000484255">
    <property type="component" value="Unassembled WGS sequence"/>
</dbReference>
<feature type="transmembrane region" description="Helical" evidence="9">
    <location>
        <begin position="87"/>
        <end position="112"/>
    </location>
</feature>